<proteinExistence type="predicted"/>
<protein>
    <recommendedName>
        <fullName evidence="4">Peptidase C58 YopT-type domain-containing protein</fullName>
    </recommendedName>
</protein>
<dbReference type="CDD" id="cd20495">
    <property type="entry name" value="C58_PaToxP-like"/>
    <property type="match status" value="1"/>
</dbReference>
<dbReference type="KEGG" id="pfs:PFLU_3022"/>
<reference evidence="3" key="1">
    <citation type="journal article" date="2009" name="Genome Biol.">
        <title>Genomic and genetic analyses of diversity and plant interactions of Pseudomonas fluorescens.</title>
        <authorList>
            <person name="Silby M.W."/>
            <person name="Cerdeno-Tarraga A.M."/>
            <person name="Vernikos G.S."/>
            <person name="Giddens S.R."/>
            <person name="Jackson R.W."/>
            <person name="Preston G.M."/>
            <person name="Zhang X.X."/>
            <person name="Moon C.D."/>
            <person name="Gehrig S.M."/>
            <person name="Godfrey S.A."/>
            <person name="Knight C.G."/>
            <person name="Malone J.G."/>
            <person name="Robinson Z."/>
            <person name="Spiers A.J."/>
            <person name="Harris S."/>
            <person name="Challis G.L."/>
            <person name="Yaxley A.M."/>
            <person name="Harris D."/>
            <person name="Seeger K."/>
            <person name="Murphy L."/>
            <person name="Rutter S."/>
            <person name="Squares R."/>
            <person name="Quail M.A."/>
            <person name="Saunders E."/>
            <person name="Mavromatis K."/>
            <person name="Brettin T.S."/>
            <person name="Bentley S.D."/>
            <person name="Hothersall J."/>
            <person name="Stephens E."/>
            <person name="Thomas C.M."/>
            <person name="Parkhill J."/>
            <person name="Levy S.B."/>
            <person name="Rainey P.B."/>
            <person name="Thomson N.R."/>
        </authorList>
    </citation>
    <scope>NUCLEOTIDE SEQUENCE [LARGE SCALE GENOMIC DNA]</scope>
    <source>
        <strain evidence="3">SBW25</strain>
    </source>
</reference>
<gene>
    <name evidence="3" type="ordered locus">PFLU_3022</name>
</gene>
<name>C3KAB3_PSEFS</name>
<dbReference type="EMBL" id="OV986001">
    <property type="protein sequence ID" value="CAI2797246.1"/>
    <property type="molecule type" value="Genomic_DNA"/>
</dbReference>
<evidence type="ECO:0008006" key="4">
    <source>
        <dbReference type="Google" id="ProtNLM"/>
    </source>
</evidence>
<dbReference type="PATRIC" id="fig|216595.4.peg.3201"/>
<dbReference type="eggNOG" id="COG2931">
    <property type="taxonomic scope" value="Bacteria"/>
</dbReference>
<dbReference type="Proteomes" id="UP001152918">
    <property type="component" value="Chromosome"/>
</dbReference>
<dbReference type="HOGENOM" id="CLU_246348_0_0_6"/>
<feature type="region of interest" description="Disordered" evidence="1">
    <location>
        <begin position="873"/>
        <end position="895"/>
    </location>
</feature>
<evidence type="ECO:0000256" key="1">
    <source>
        <dbReference type="SAM" id="MobiDB-lite"/>
    </source>
</evidence>
<evidence type="ECO:0000313" key="2">
    <source>
        <dbReference type="EMBL" id="CAI2797246.1"/>
    </source>
</evidence>
<accession>C3KAB3</accession>
<sequence>MSRRPMSISSSSVRAFPSPVRLEAPAPEVSAIVAVVSEPAGPPLPTATDSLRTSGDAELAQNYAKALLGFTGAKVNDNAIMVDVPPGSTFGQWWTQLGNAAQSRDFVEWRRYVRALPGSIEILPKTGQISYKVAPDVSLTASMQKRGSEDPRWSAARAPLVDAGLVISDKNMPFPLPSPESPDRAPAWLVGRFYFEQQQNTALEFQQRSAELEQEKTFGLLDPAHFPGVQEQRSEDALDNQKVALGNINNRHDVAVSLKHLASVLETGNLEVSEIPKYLRDTTFTVHPDSSYERDRGLSEGEAVSLQDFLEYHGFDSPVTAEDAQNLRSLLLAPAPRSPIYGNYGGATSWPRPLDEGAQRQLSAFLLYGDVGNLNLASTRCVLESLMRGIAFEPSELRNPQQVLDRIIQSPKGQALGEAIKARFDALSVSGSANDWLMAALNLQWHDAPEAARSALPAKHVDGFDLAGQQLKGQPLSKTAQSVADYLYFQTRRASTPEKALIQAHLLLASRAPELLVKDIPPTVTHGSIAHVNFSIAVARIEAEAPGRAATMTYGEIMLNAQIQPVSAAQRQIEYIAHHEALKEWGITNSIVTQVTSPEDMNTVAQAYNEQLIELRHASEAQSAPVPASRREIALAELRKVLGDDVRLELKCIVLATYDKDRPGPYSILDLYIEGMLQNPPMRPYHPRLPDRTKTPNSWVLEPYTPPSRGPGRSEANTPNFTIDGVLSKTQSLRDVNQQFHVEFAQFGQALDKSVATQVKNLIAQLPLEDRKNIEYGSLSLFREFKGATRVGQGQMIFRAMSAGNPVLLKVVRDGVSHTYEVNVQKNTLEKRRDLGDFQPGYQPGLGIEGGERRNINTPYTDMVPVTLSIRDESKPNQREQLAHAKTDTGGPLNSFSSPRTSAIGATVAKVTSFWQALETEARGVTTVESEVPFYKKFNEFVLNLIPLRSAIKNFTDGNIGEGIVDLSLDIFGILTAGANVVGKAAKVANGTLSAGGKALRITKTLGRGTLSLINPLDGATDLLRGAGRGARNVARHIIADVGQDIRQLRGARTSYDMVSASKQFDRASIGTFKLDSDFAEGAAVFKNNNWYAYNPITRQPYGPALNDFLPSARLEAGSFATWATASDGRRKIEDSLIENWGKKVAKHRNGPESADFDEGYNTGTLQSVKGLSSAKSIKDLMELANKQTLTAKQLGTLVRKYDDIAYAFGRKASARFISVIEPGFGKVVPIPQVIYLSQTAQLSDGQCAALSRAMASAIEQGKEKVLIRNMYTAAAFPKAPASRQFMKALNKLQIQVGPKTAFHAGKSTRQLSYQDMVNELANSTVSKSIMIDSPRHAMAAGIKIEGTEKSFYFYDPNLGIATFSSADAMEAGLKKLFHDKKLGASYRTHSNDRNKLEFKVFDHDDEWQVKNSVFSPELKKLYDAPITSS</sequence>
<reference evidence="2" key="2">
    <citation type="submission" date="2023-10" db="EMBL/GenBank/DDBJ databases">
        <authorList>
            <person name="Fortmann-Grote C."/>
        </authorList>
    </citation>
    <scope>NUCLEOTIDE SEQUENCE</scope>
    <source>
        <strain evidence="2">SBW25</strain>
    </source>
</reference>
<feature type="compositionally biased region" description="Basic and acidic residues" evidence="1">
    <location>
        <begin position="873"/>
        <end position="887"/>
    </location>
</feature>
<feature type="region of interest" description="Disordered" evidence="1">
    <location>
        <begin position="691"/>
        <end position="716"/>
    </location>
</feature>
<organism evidence="3">
    <name type="scientific">Pseudomonas fluorescens (strain SBW25)</name>
    <dbReference type="NCBI Taxonomy" id="216595"/>
    <lineage>
        <taxon>Bacteria</taxon>
        <taxon>Pseudomonadati</taxon>
        <taxon>Pseudomonadota</taxon>
        <taxon>Gammaproteobacteria</taxon>
        <taxon>Pseudomonadales</taxon>
        <taxon>Pseudomonadaceae</taxon>
        <taxon>Pseudomonas</taxon>
    </lineage>
</organism>
<evidence type="ECO:0000313" key="3">
    <source>
        <dbReference type="EMBL" id="CAY49251.1"/>
    </source>
</evidence>
<dbReference type="EMBL" id="AM181176">
    <property type="protein sequence ID" value="CAY49251.1"/>
    <property type="molecule type" value="Genomic_DNA"/>
</dbReference>